<sequence>MSSSPQATGQGNDRQPSASSSSSNAGSSSPSTSFNQISNVDRSAIIYTFPSSGGGGRGGEDDTLADPPLPSSTTNSNPSSTERPSRKRPPGYKVTVRDLRNKSCWICSEEEEEGAVVEEGQEQRDHRQTSSSTQGRSPRRGGSEGGGSRKRFIHACKCTLVAHESCLLAWIEQSRKNRPLEDKVSCPQCKSDYVLLESRPVVLRLLEVGDKILSRLVPIGSATVVVSTLLIGSTAYGCLAIRAFLGKKVASRILADPWPWHFWFDIPLIPFLLIGGRLRILGNAFTWLPTLVALPLTQIPLTGRRGGGGGVFDGWIPSSQRQAYHQPHHFDRAFSTSLNDYPPSPAMMILLVPWLRALYNNLKRRVYRAVLAPLLSKSERRRYHLDDDVEGGGGGRTMGRRGGRRTRRRVIVVGGEDNYLMDGTHPGGIDEDDGEEEGTGQGQGQGPQQGDDEDQVQSETIYVTHQSFGRLCLGSLSLPFISNLMGKILSKFASRSIWLSRLLGMRQGRLFASGGGGGIVKAGAGAPKSPLGLLFSGGRGDGREVQSSSRIWNLDSNSTGSTEQATPPHLLQREEDEENVWFRNALGLATFIVLRDSTSLLFRYLKLKQRRMTRIKDLPFDDRLAEGLDLR</sequence>
<evidence type="ECO:0000313" key="1">
    <source>
        <dbReference type="EMBL" id="PWN52820.1"/>
    </source>
</evidence>
<proteinExistence type="predicted"/>
<accession>A0ACD0P3Z7</accession>
<protein>
    <submittedName>
        <fullName evidence="1">Uncharacterized protein</fullName>
    </submittedName>
</protein>
<reference evidence="1 2" key="1">
    <citation type="journal article" date="2018" name="Mol. Biol. Evol.">
        <title>Broad Genomic Sampling Reveals a Smut Pathogenic Ancestry of the Fungal Clade Ustilaginomycotina.</title>
        <authorList>
            <person name="Kijpornyongpan T."/>
            <person name="Mondo S.J."/>
            <person name="Barry K."/>
            <person name="Sandor L."/>
            <person name="Lee J."/>
            <person name="Lipzen A."/>
            <person name="Pangilinan J."/>
            <person name="LaButti K."/>
            <person name="Hainaut M."/>
            <person name="Henrissat B."/>
            <person name="Grigoriev I.V."/>
            <person name="Spatafora J.W."/>
            <person name="Aime M.C."/>
        </authorList>
    </citation>
    <scope>NUCLEOTIDE SEQUENCE [LARGE SCALE GENOMIC DNA]</scope>
    <source>
        <strain evidence="1 2">SA 807</strain>
    </source>
</reference>
<gene>
    <name evidence="1" type="ORF">IE53DRAFT_384710</name>
</gene>
<keyword evidence="2" id="KW-1185">Reference proteome</keyword>
<organism evidence="1 2">
    <name type="scientific">Violaceomyces palustris</name>
    <dbReference type="NCBI Taxonomy" id="1673888"/>
    <lineage>
        <taxon>Eukaryota</taxon>
        <taxon>Fungi</taxon>
        <taxon>Dikarya</taxon>
        <taxon>Basidiomycota</taxon>
        <taxon>Ustilaginomycotina</taxon>
        <taxon>Ustilaginomycetes</taxon>
        <taxon>Violaceomycetales</taxon>
        <taxon>Violaceomycetaceae</taxon>
        <taxon>Violaceomyces</taxon>
    </lineage>
</organism>
<name>A0ACD0P3Z7_9BASI</name>
<dbReference type="EMBL" id="KZ819756">
    <property type="protein sequence ID" value="PWN52820.1"/>
    <property type="molecule type" value="Genomic_DNA"/>
</dbReference>
<dbReference type="Proteomes" id="UP000245626">
    <property type="component" value="Unassembled WGS sequence"/>
</dbReference>
<evidence type="ECO:0000313" key="2">
    <source>
        <dbReference type="Proteomes" id="UP000245626"/>
    </source>
</evidence>